<dbReference type="GeneID" id="24920860"/>
<evidence type="ECO:0000313" key="1">
    <source>
        <dbReference type="EMBL" id="CBK24002.2"/>
    </source>
</evidence>
<gene>
    <name evidence="1" type="ORF">GSBLH_T00003798001</name>
</gene>
<dbReference type="Proteomes" id="UP000008312">
    <property type="component" value="Unassembled WGS sequence"/>
</dbReference>
<proteinExistence type="predicted"/>
<dbReference type="EMBL" id="FN668672">
    <property type="protein sequence ID" value="CBK24002.2"/>
    <property type="molecule type" value="Genomic_DNA"/>
</dbReference>
<dbReference type="RefSeq" id="XP_012898050.1">
    <property type="nucleotide sequence ID" value="XM_013042596.1"/>
</dbReference>
<evidence type="ECO:0000313" key="2">
    <source>
        <dbReference type="Proteomes" id="UP000008312"/>
    </source>
</evidence>
<organism evidence="1">
    <name type="scientific">Blastocystis hominis</name>
    <dbReference type="NCBI Taxonomy" id="12968"/>
    <lineage>
        <taxon>Eukaryota</taxon>
        <taxon>Sar</taxon>
        <taxon>Stramenopiles</taxon>
        <taxon>Bigyra</taxon>
        <taxon>Opalozoa</taxon>
        <taxon>Opalinata</taxon>
        <taxon>Blastocystidae</taxon>
        <taxon>Blastocystis</taxon>
    </lineage>
</organism>
<sequence length="234" mass="26066">MGNGVFLDNCKFLFEKDVETFVYYAKYFSNRTNLKPIWFISTDSVNVKQMFSQRFPDVSFSVKDLPMKHTMASSYRNDDPATQRAILDNYLLSRSDVLLTTGWSSFGKMAAGRMSVGRTILITRNDPIRNPPPLVVFNRTLFCSVCNKHAAGLGKEAVEERLHLDGFGSLGGGLGEGRRALAIVRFRFGRWRSAGCGVFPGDEGEQVLRFIVGGEFGRIGRALKGVGEIGTRFL</sequence>
<dbReference type="Gene3D" id="3.40.50.11350">
    <property type="match status" value="1"/>
</dbReference>
<dbReference type="InParanoid" id="D8M7G3"/>
<reference evidence="1" key="1">
    <citation type="submission" date="2010-02" db="EMBL/GenBank/DDBJ databases">
        <title>Sequencing and annotation of the Blastocystis hominis genome.</title>
        <authorList>
            <person name="Wincker P."/>
        </authorList>
    </citation>
    <scope>NUCLEOTIDE SEQUENCE</scope>
    <source>
        <strain evidence="1">Singapore isolate B</strain>
    </source>
</reference>
<dbReference type="OrthoDB" id="428346at2759"/>
<keyword evidence="2" id="KW-1185">Reference proteome</keyword>
<protein>
    <submittedName>
        <fullName evidence="1">Uncharacterized protein</fullName>
    </submittedName>
</protein>
<name>D8M7G3_BLAHO</name>
<dbReference type="AlphaFoldDB" id="D8M7G3"/>
<accession>D8M7G3</accession>